<dbReference type="Gene3D" id="1.10.10.10">
    <property type="entry name" value="Winged helix-like DNA-binding domain superfamily/Winged helix DNA-binding domain"/>
    <property type="match status" value="1"/>
</dbReference>
<dbReference type="OrthoDB" id="109788at2"/>
<dbReference type="Gene3D" id="3.40.190.10">
    <property type="entry name" value="Periplasmic binding protein-like II"/>
    <property type="match status" value="2"/>
</dbReference>
<dbReference type="KEGG" id="bsed:DN745_02565"/>
<keyword evidence="4" id="KW-0804">Transcription</keyword>
<dbReference type="InterPro" id="IPR000847">
    <property type="entry name" value="LysR_HTH_N"/>
</dbReference>
<gene>
    <name evidence="6" type="ORF">DN745_02565</name>
</gene>
<dbReference type="InterPro" id="IPR036390">
    <property type="entry name" value="WH_DNA-bd_sf"/>
</dbReference>
<evidence type="ECO:0000256" key="1">
    <source>
        <dbReference type="ARBA" id="ARBA00009437"/>
    </source>
</evidence>
<keyword evidence="3" id="KW-0238">DNA-binding</keyword>
<dbReference type="Pfam" id="PF03466">
    <property type="entry name" value="LysR_substrate"/>
    <property type="match status" value="1"/>
</dbReference>
<feature type="domain" description="HTH lysR-type" evidence="5">
    <location>
        <begin position="9"/>
        <end position="66"/>
    </location>
</feature>
<dbReference type="Pfam" id="PF00126">
    <property type="entry name" value="HTH_1"/>
    <property type="match status" value="1"/>
</dbReference>
<organism evidence="6 7">
    <name type="scientific">Bradymonas sediminis</name>
    <dbReference type="NCBI Taxonomy" id="1548548"/>
    <lineage>
        <taxon>Bacteria</taxon>
        <taxon>Deltaproteobacteria</taxon>
        <taxon>Bradymonadales</taxon>
        <taxon>Bradymonadaceae</taxon>
        <taxon>Bradymonas</taxon>
    </lineage>
</organism>
<evidence type="ECO:0000256" key="3">
    <source>
        <dbReference type="ARBA" id="ARBA00023125"/>
    </source>
</evidence>
<keyword evidence="2" id="KW-0805">Transcription regulation</keyword>
<evidence type="ECO:0000256" key="4">
    <source>
        <dbReference type="ARBA" id="ARBA00023163"/>
    </source>
</evidence>
<dbReference type="PANTHER" id="PTHR30118:SF15">
    <property type="entry name" value="TRANSCRIPTIONAL REGULATORY PROTEIN"/>
    <property type="match status" value="1"/>
</dbReference>
<dbReference type="InterPro" id="IPR005119">
    <property type="entry name" value="LysR_subst-bd"/>
</dbReference>
<comment type="similarity">
    <text evidence="1">Belongs to the LysR transcriptional regulatory family.</text>
</comment>
<proteinExistence type="inferred from homology"/>
<dbReference type="InterPro" id="IPR036388">
    <property type="entry name" value="WH-like_DNA-bd_sf"/>
</dbReference>
<evidence type="ECO:0000259" key="5">
    <source>
        <dbReference type="PROSITE" id="PS50931"/>
    </source>
</evidence>
<dbReference type="PRINTS" id="PR00039">
    <property type="entry name" value="HTHLYSR"/>
</dbReference>
<dbReference type="AlphaFoldDB" id="A0A2Z4FHA3"/>
<dbReference type="GO" id="GO:0003700">
    <property type="term" value="F:DNA-binding transcription factor activity"/>
    <property type="evidence" value="ECO:0007669"/>
    <property type="project" value="InterPro"/>
</dbReference>
<evidence type="ECO:0000313" key="6">
    <source>
        <dbReference type="EMBL" id="AWV88280.1"/>
    </source>
</evidence>
<dbReference type="SUPFAM" id="SSF46785">
    <property type="entry name" value="Winged helix' DNA-binding domain"/>
    <property type="match status" value="1"/>
</dbReference>
<dbReference type="PANTHER" id="PTHR30118">
    <property type="entry name" value="HTH-TYPE TRANSCRIPTIONAL REGULATOR LEUO-RELATED"/>
    <property type="match status" value="1"/>
</dbReference>
<dbReference type="InterPro" id="IPR037402">
    <property type="entry name" value="YidZ_PBP2"/>
</dbReference>
<sequence length="315" mass="34680">MHAMHLHTIDLNLLNALDALLRHNSVTKAAKELGLSQSATSHALNRLRELFDDDLLVRAGRSMVPTARAEQLRAPLQQALSQLAAAIETPQAFDPASAQGEFCLATSDYVQFVFLPALIEKLQHRAPGIDLRIRELGAEPPTDRLATGAVDLALTLGLPEDVPDTLYRRDLFQLELVSLVRADNPQVGDALDLDTYCKLSHILVSPLADDVGVVDLTLAEMGRKRHVAVVVPHFMVAPFLVANSDMILTTARSVAEKYADALALRIFDPPIDLLRGTVSMVWHRRSYTDASHQWLRRQVEEVVAEQDRAASSGPK</sequence>
<evidence type="ECO:0000256" key="2">
    <source>
        <dbReference type="ARBA" id="ARBA00023015"/>
    </source>
</evidence>
<dbReference type="CDD" id="cd08417">
    <property type="entry name" value="PBP2_Nitroaromatics_like"/>
    <property type="match status" value="1"/>
</dbReference>
<dbReference type="GO" id="GO:0003677">
    <property type="term" value="F:DNA binding"/>
    <property type="evidence" value="ECO:0007669"/>
    <property type="project" value="UniProtKB-KW"/>
</dbReference>
<dbReference type="SUPFAM" id="SSF53850">
    <property type="entry name" value="Periplasmic binding protein-like II"/>
    <property type="match status" value="1"/>
</dbReference>
<name>A0A2Z4FHA3_9DELT</name>
<dbReference type="EMBL" id="CP030032">
    <property type="protein sequence ID" value="AWV88280.1"/>
    <property type="molecule type" value="Genomic_DNA"/>
</dbReference>
<keyword evidence="7" id="KW-1185">Reference proteome</keyword>
<accession>A0A2Z4FHA3</accession>
<evidence type="ECO:0000313" key="7">
    <source>
        <dbReference type="Proteomes" id="UP000249799"/>
    </source>
</evidence>
<protein>
    <submittedName>
        <fullName evidence="6">LysR family transcriptional regulator</fullName>
    </submittedName>
</protein>
<reference evidence="6 7" key="1">
    <citation type="submission" date="2018-06" db="EMBL/GenBank/DDBJ databases">
        <title>Lujinxingia sediminis gen. nov. sp. nov., a new facultative anaerobic member of the class Deltaproteobacteria, and proposal of Lujinxingaceae fam. nov.</title>
        <authorList>
            <person name="Guo L.-Y."/>
            <person name="Li C.-M."/>
            <person name="Wang S."/>
            <person name="Du Z.-J."/>
        </authorList>
    </citation>
    <scope>NUCLEOTIDE SEQUENCE [LARGE SCALE GENOMIC DNA]</scope>
    <source>
        <strain evidence="6 7">FA350</strain>
    </source>
</reference>
<dbReference type="PROSITE" id="PS50931">
    <property type="entry name" value="HTH_LYSR"/>
    <property type="match status" value="1"/>
</dbReference>
<dbReference type="InterPro" id="IPR050389">
    <property type="entry name" value="LysR-type_TF"/>
</dbReference>
<dbReference type="Proteomes" id="UP000249799">
    <property type="component" value="Chromosome"/>
</dbReference>